<sequence>MDSEQKALEIVRKKGVDLDRNDEMEISRLLSELPLEEWFEATTGIYEIITLIVNDPDYRGDIVLTD</sequence>
<dbReference type="AlphaFoldDB" id="A0A845A2X9"/>
<reference evidence="1 2" key="1">
    <citation type="submission" date="2019-12" db="EMBL/GenBank/DDBJ databases">
        <title>Genomic-based taxomic classification of the family Erythrobacteraceae.</title>
        <authorList>
            <person name="Xu L."/>
        </authorList>
    </citation>
    <scope>NUCLEOTIDE SEQUENCE [LARGE SCALE GENOMIC DNA]</scope>
    <source>
        <strain evidence="1 2">RC4-10-4</strain>
    </source>
</reference>
<name>A0A845A2X9_9SPHN</name>
<organism evidence="1 2">
    <name type="scientific">Aurantiacibacter arachoides</name>
    <dbReference type="NCBI Taxonomy" id="1850444"/>
    <lineage>
        <taxon>Bacteria</taxon>
        <taxon>Pseudomonadati</taxon>
        <taxon>Pseudomonadota</taxon>
        <taxon>Alphaproteobacteria</taxon>
        <taxon>Sphingomonadales</taxon>
        <taxon>Erythrobacteraceae</taxon>
        <taxon>Aurantiacibacter</taxon>
    </lineage>
</organism>
<proteinExistence type="predicted"/>
<evidence type="ECO:0000313" key="1">
    <source>
        <dbReference type="EMBL" id="MXO94288.1"/>
    </source>
</evidence>
<gene>
    <name evidence="1" type="ORF">GRI62_11845</name>
</gene>
<protein>
    <submittedName>
        <fullName evidence="1">Uncharacterized protein</fullName>
    </submittedName>
</protein>
<dbReference type="Proteomes" id="UP000460626">
    <property type="component" value="Unassembled WGS sequence"/>
</dbReference>
<keyword evidence="2" id="KW-1185">Reference proteome</keyword>
<comment type="caution">
    <text evidence="1">The sequence shown here is derived from an EMBL/GenBank/DDBJ whole genome shotgun (WGS) entry which is preliminary data.</text>
</comment>
<accession>A0A845A2X9</accession>
<dbReference type="EMBL" id="WTYH01000001">
    <property type="protein sequence ID" value="MXO94288.1"/>
    <property type="molecule type" value="Genomic_DNA"/>
</dbReference>
<evidence type="ECO:0000313" key="2">
    <source>
        <dbReference type="Proteomes" id="UP000460626"/>
    </source>
</evidence>